<sequence length="200" mass="21607">MAMKILSFNAFDLQLMLRASKDAFIRLMLNELCGASPDSTVEDTAAGDDSRLILWDARVGSSPVVKVDKAHRGDLHCVDWSPHDINFILTGGILKSHLVFGSAAEDGIVNIWDHDKVGKTIADSTDSKEPNTSPGLFFRHAGHRDKVVDIHWNTSDPWTIVSVSDDCESSGGGGTLQAKDSLSVPNTPLEGRHSSEASNP</sequence>
<dbReference type="Gene3D" id="2.130.10.10">
    <property type="entry name" value="YVTN repeat-like/Quinoprotein amine dehydrogenase"/>
    <property type="match status" value="1"/>
</dbReference>
<dbReference type="InterPro" id="IPR001680">
    <property type="entry name" value="WD40_rpt"/>
</dbReference>
<dbReference type="SMART" id="SM00320">
    <property type="entry name" value="WD40"/>
    <property type="match status" value="2"/>
</dbReference>
<dbReference type="InterPro" id="IPR036322">
    <property type="entry name" value="WD40_repeat_dom_sf"/>
</dbReference>
<dbReference type="SUPFAM" id="SSF50978">
    <property type="entry name" value="WD40 repeat-like"/>
    <property type="match status" value="1"/>
</dbReference>
<accession>A0ABD1MX02</accession>
<dbReference type="EMBL" id="JBGMDY010000003">
    <property type="protein sequence ID" value="KAL2340361.1"/>
    <property type="molecule type" value="Genomic_DNA"/>
</dbReference>
<feature type="region of interest" description="Disordered" evidence="3">
    <location>
        <begin position="166"/>
        <end position="200"/>
    </location>
</feature>
<proteinExistence type="predicted"/>
<protein>
    <submittedName>
        <fullName evidence="4">Uncharacterized protein</fullName>
    </submittedName>
</protein>
<reference evidence="4 5" key="1">
    <citation type="submission" date="2024-08" db="EMBL/GenBank/DDBJ databases">
        <title>Insights into the chromosomal genome structure of Flemingia macrophylla.</title>
        <authorList>
            <person name="Ding Y."/>
            <person name="Zhao Y."/>
            <person name="Bi W."/>
            <person name="Wu M."/>
            <person name="Zhao G."/>
            <person name="Gong Y."/>
            <person name="Li W."/>
            <person name="Zhang P."/>
        </authorList>
    </citation>
    <scope>NUCLEOTIDE SEQUENCE [LARGE SCALE GENOMIC DNA]</scope>
    <source>
        <strain evidence="4">DYQJB</strain>
        <tissue evidence="4">Leaf</tissue>
    </source>
</reference>
<name>A0ABD1MX02_9FABA</name>
<comment type="caution">
    <text evidence="4">The sequence shown here is derived from an EMBL/GenBank/DDBJ whole genome shotgun (WGS) entry which is preliminary data.</text>
</comment>
<keyword evidence="2" id="KW-0677">Repeat</keyword>
<gene>
    <name evidence="4" type="ORF">Fmac_008301</name>
</gene>
<dbReference type="PANTHER" id="PTHR22850">
    <property type="entry name" value="WD40 REPEAT FAMILY"/>
    <property type="match status" value="1"/>
</dbReference>
<keyword evidence="1" id="KW-0853">WD repeat</keyword>
<evidence type="ECO:0000313" key="5">
    <source>
        <dbReference type="Proteomes" id="UP001603857"/>
    </source>
</evidence>
<feature type="compositionally biased region" description="Basic and acidic residues" evidence="3">
    <location>
        <begin position="190"/>
        <end position="200"/>
    </location>
</feature>
<dbReference type="InterPro" id="IPR015943">
    <property type="entry name" value="WD40/YVTN_repeat-like_dom_sf"/>
</dbReference>
<dbReference type="Pfam" id="PF00400">
    <property type="entry name" value="WD40"/>
    <property type="match status" value="1"/>
</dbReference>
<dbReference type="InterPro" id="IPR050459">
    <property type="entry name" value="WD_repeat_RBAP46/RBAP48/MSI1"/>
</dbReference>
<evidence type="ECO:0000256" key="1">
    <source>
        <dbReference type="ARBA" id="ARBA00022574"/>
    </source>
</evidence>
<organism evidence="4 5">
    <name type="scientific">Flemingia macrophylla</name>
    <dbReference type="NCBI Taxonomy" id="520843"/>
    <lineage>
        <taxon>Eukaryota</taxon>
        <taxon>Viridiplantae</taxon>
        <taxon>Streptophyta</taxon>
        <taxon>Embryophyta</taxon>
        <taxon>Tracheophyta</taxon>
        <taxon>Spermatophyta</taxon>
        <taxon>Magnoliopsida</taxon>
        <taxon>eudicotyledons</taxon>
        <taxon>Gunneridae</taxon>
        <taxon>Pentapetalae</taxon>
        <taxon>rosids</taxon>
        <taxon>fabids</taxon>
        <taxon>Fabales</taxon>
        <taxon>Fabaceae</taxon>
        <taxon>Papilionoideae</taxon>
        <taxon>50 kb inversion clade</taxon>
        <taxon>NPAAA clade</taxon>
        <taxon>indigoferoid/millettioid clade</taxon>
        <taxon>Phaseoleae</taxon>
        <taxon>Flemingia</taxon>
    </lineage>
</organism>
<dbReference type="Proteomes" id="UP001603857">
    <property type="component" value="Unassembled WGS sequence"/>
</dbReference>
<evidence type="ECO:0000256" key="3">
    <source>
        <dbReference type="SAM" id="MobiDB-lite"/>
    </source>
</evidence>
<dbReference type="AlphaFoldDB" id="A0ABD1MX02"/>
<evidence type="ECO:0000313" key="4">
    <source>
        <dbReference type="EMBL" id="KAL2340361.1"/>
    </source>
</evidence>
<keyword evidence="5" id="KW-1185">Reference proteome</keyword>
<evidence type="ECO:0000256" key="2">
    <source>
        <dbReference type="ARBA" id="ARBA00022737"/>
    </source>
</evidence>